<feature type="region of interest" description="Disordered" evidence="1">
    <location>
        <begin position="178"/>
        <end position="199"/>
    </location>
</feature>
<gene>
    <name evidence="2" type="ORF">LSCM4_06466</name>
</gene>
<dbReference type="AlphaFoldDB" id="A0A836GF80"/>
<proteinExistence type="predicted"/>
<sequence length="805" mass="85527">MSSSSSAPQREQQPWTFSAYHAVLTKFVSALQAEVRRQQDAYDHAVETLHASADAGSTDNALELGVPPYATHEEQVQILRDTYALATLDTGALVSLGPYRLLHTLKAHMTRVEDERRAGAVAAGNGIGGRKRRLGRDALVLKSERGIDTAALDGGEGSQAPQHHGMTPLPVRIKAERSDDDKLDGVAQQQPCVGNRSPIASLSLSSTAATPAPLSAMTEHRSTKGTSVSSAGGAGAGDLSGGCPPSWITLKKEAEKLPPSSEIYNGAYFVPHATPTGAPIPRYVSSSARSLSANNAAPLPSAPLPTLVAPVSCTTKVRSSGNRKKLPAPLLSKAPKRCRSVSTSQATAAAADEAPLLSRVQRAKITRGQERMQFCDQAPSASSPSKGNGEGDPVLRLWWRVWPNSSPTLLANSEENGRRQCAAAAPPPAPHMRVRPTPTIVSALIRVAEQNYKRDCERCVAQRTYLAALLEKATSWWGSSSAAGTAGSRNAEQAALVTSPELPHPEALRQLQDELACKQAKVDSAYAKRLSLFRRLTEALQDEPGVCVGGAMAPEAGEAGHAAPSSTPHTQHRAASPPGDQKRCRRSTSTRPPTRASTAIDIEALEDDRGGKLEADSHTAAKNTAAEACAVELLHSSLTDPISLLRHVCKARGFPVFSSSETAAEALTPAPCLQATSEEHWDLPNGIVGIDLPSLEHDRNAPELAEYLWPEDLDARIRHELRGVVSAKSHNPDARSVHVVLSAAQVRRLEEAARAVSTVDPASQIRLAVPPVVDGSIMAHPKFLESGWLYVHGRGETVVAGVELN</sequence>
<evidence type="ECO:0000313" key="2">
    <source>
        <dbReference type="EMBL" id="KAG5480897.1"/>
    </source>
</evidence>
<protein>
    <submittedName>
        <fullName evidence="2">Uncharacterized protein</fullName>
    </submittedName>
</protein>
<accession>A0A836GF80</accession>
<reference evidence="3" key="1">
    <citation type="journal article" date="2021" name="Microbiol. Resour. Announc.">
        <title>LGAAP: Leishmaniinae Genome Assembly and Annotation Pipeline.</title>
        <authorList>
            <person name="Almutairi H."/>
            <person name="Urbaniak M.D."/>
            <person name="Bates M.D."/>
            <person name="Jariyapan N."/>
            <person name="Kwakye-Nuako G."/>
            <person name="Thomaz-Soccol V."/>
            <person name="Al-Salem W.S."/>
            <person name="Dillon R.J."/>
            <person name="Bates P.A."/>
            <person name="Gatherer D."/>
        </authorList>
    </citation>
    <scope>NUCLEOTIDE SEQUENCE [LARGE SCALE GENOMIC DNA]</scope>
</reference>
<feature type="compositionally biased region" description="Low complexity" evidence="1">
    <location>
        <begin position="589"/>
        <end position="599"/>
    </location>
</feature>
<name>A0A836GF80_9TRYP</name>
<dbReference type="RefSeq" id="XP_067063898.1">
    <property type="nucleotide sequence ID" value="XM_067208386.1"/>
</dbReference>
<feature type="region of interest" description="Disordered" evidence="1">
    <location>
        <begin position="211"/>
        <end position="238"/>
    </location>
</feature>
<feature type="compositionally biased region" description="Low complexity" evidence="1">
    <location>
        <begin position="551"/>
        <end position="564"/>
    </location>
</feature>
<dbReference type="GeneID" id="92362320"/>
<keyword evidence="3" id="KW-1185">Reference proteome</keyword>
<dbReference type="Proteomes" id="UP000674143">
    <property type="component" value="Unassembled WGS sequence"/>
</dbReference>
<dbReference type="EMBL" id="JAFHLR010000019">
    <property type="protein sequence ID" value="KAG5480897.1"/>
    <property type="molecule type" value="Genomic_DNA"/>
</dbReference>
<feature type="region of interest" description="Disordered" evidence="1">
    <location>
        <begin position="551"/>
        <end position="608"/>
    </location>
</feature>
<comment type="caution">
    <text evidence="2">The sequence shown here is derived from an EMBL/GenBank/DDBJ whole genome shotgun (WGS) entry which is preliminary data.</text>
</comment>
<dbReference type="KEGG" id="loi:92362320"/>
<evidence type="ECO:0000256" key="1">
    <source>
        <dbReference type="SAM" id="MobiDB-lite"/>
    </source>
</evidence>
<reference evidence="3" key="2">
    <citation type="journal article" date="2021" name="Sci. Data">
        <title>Chromosome-scale genome sequencing, assembly and annotation of six genomes from subfamily Leishmaniinae.</title>
        <authorList>
            <person name="Almutairi H."/>
            <person name="Urbaniak M.D."/>
            <person name="Bates M.D."/>
            <person name="Jariyapan N."/>
            <person name="Kwakye-Nuako G."/>
            <person name="Thomaz Soccol V."/>
            <person name="Al-Salem W.S."/>
            <person name="Dillon R.J."/>
            <person name="Bates P.A."/>
            <person name="Gatherer D."/>
        </authorList>
    </citation>
    <scope>NUCLEOTIDE SEQUENCE [LARGE SCALE GENOMIC DNA]</scope>
</reference>
<evidence type="ECO:0000313" key="3">
    <source>
        <dbReference type="Proteomes" id="UP000674143"/>
    </source>
</evidence>
<organism evidence="2 3">
    <name type="scientific">Leishmania orientalis</name>
    <dbReference type="NCBI Taxonomy" id="2249476"/>
    <lineage>
        <taxon>Eukaryota</taxon>
        <taxon>Discoba</taxon>
        <taxon>Euglenozoa</taxon>
        <taxon>Kinetoplastea</taxon>
        <taxon>Metakinetoplastina</taxon>
        <taxon>Trypanosomatida</taxon>
        <taxon>Trypanosomatidae</taxon>
        <taxon>Leishmaniinae</taxon>
        <taxon>Leishmania</taxon>
    </lineage>
</organism>